<dbReference type="AlphaFoldDB" id="A0A949TPG0"/>
<evidence type="ECO:0000256" key="2">
    <source>
        <dbReference type="ARBA" id="ARBA00001947"/>
    </source>
</evidence>
<keyword evidence="8 20" id="KW-0347">Helicase</keyword>
<dbReference type="Pfam" id="PF00271">
    <property type="entry name" value="Helicase_C"/>
    <property type="match status" value="1"/>
</dbReference>
<evidence type="ECO:0000256" key="5">
    <source>
        <dbReference type="ARBA" id="ARBA00022741"/>
    </source>
</evidence>
<dbReference type="InterPro" id="IPR011545">
    <property type="entry name" value="DEAD/DEAH_box_helicase_dom"/>
</dbReference>
<evidence type="ECO:0000256" key="6">
    <source>
        <dbReference type="ARBA" id="ARBA00022763"/>
    </source>
</evidence>
<comment type="cofactor">
    <cofactor evidence="1">
        <name>Mg(2+)</name>
        <dbReference type="ChEBI" id="CHEBI:18420"/>
    </cofactor>
</comment>
<comment type="catalytic activity">
    <reaction evidence="15">
        <text>Couples ATP hydrolysis with the unwinding of duplex DNA by translocating in the 3'-5' direction.</text>
        <dbReference type="EC" id="5.6.2.4"/>
    </reaction>
</comment>
<keyword evidence="4" id="KW-0479">Metal-binding</keyword>
<dbReference type="FunFam" id="1.10.150.80:FF:000002">
    <property type="entry name" value="ATP-dependent DNA helicase RecQ"/>
    <property type="match status" value="1"/>
</dbReference>
<dbReference type="GO" id="GO:0005524">
    <property type="term" value="F:ATP binding"/>
    <property type="evidence" value="ECO:0007669"/>
    <property type="project" value="UniProtKB-KW"/>
</dbReference>
<dbReference type="GO" id="GO:0009378">
    <property type="term" value="F:four-way junction helicase activity"/>
    <property type="evidence" value="ECO:0007669"/>
    <property type="project" value="TreeGrafter"/>
</dbReference>
<evidence type="ECO:0000256" key="13">
    <source>
        <dbReference type="ARBA" id="ARBA00023204"/>
    </source>
</evidence>
<dbReference type="CDD" id="cd17920">
    <property type="entry name" value="DEXHc_RecQ"/>
    <property type="match status" value="1"/>
</dbReference>
<keyword evidence="5" id="KW-0547">Nucleotide-binding</keyword>
<keyword evidence="14" id="KW-0413">Isomerase</keyword>
<evidence type="ECO:0000256" key="8">
    <source>
        <dbReference type="ARBA" id="ARBA00022806"/>
    </source>
</evidence>
<dbReference type="NCBIfam" id="TIGR01389">
    <property type="entry name" value="recQ"/>
    <property type="match status" value="1"/>
</dbReference>
<evidence type="ECO:0000256" key="15">
    <source>
        <dbReference type="ARBA" id="ARBA00034617"/>
    </source>
</evidence>
<keyword evidence="9" id="KW-0862">Zinc</keyword>
<dbReference type="CDD" id="cd18794">
    <property type="entry name" value="SF2_C_RecQ"/>
    <property type="match status" value="1"/>
</dbReference>
<dbReference type="PANTHER" id="PTHR13710">
    <property type="entry name" value="DNA HELICASE RECQ FAMILY MEMBER"/>
    <property type="match status" value="1"/>
</dbReference>
<dbReference type="Pfam" id="PF16124">
    <property type="entry name" value="RecQ_Zn_bind"/>
    <property type="match status" value="1"/>
</dbReference>
<dbReference type="GO" id="GO:0006310">
    <property type="term" value="P:DNA recombination"/>
    <property type="evidence" value="ECO:0007669"/>
    <property type="project" value="UniProtKB-UniRule"/>
</dbReference>
<dbReference type="InterPro" id="IPR001650">
    <property type="entry name" value="Helicase_C-like"/>
</dbReference>
<evidence type="ECO:0000259" key="19">
    <source>
        <dbReference type="PROSITE" id="PS51194"/>
    </source>
</evidence>
<sequence>MIDEAIKLLKKYYGYDSFREGQEKVITSILKGEDTFTIMPTGAGKSICYQIPALLLSGVTIVISPLISLMKDQVDSLNSVGIKATYINSTLDNYEVQQRILMTVSGYSKLLYISPERLESEYFCQLLRTINVSMIAIDEAHCVSQWGHDFRKSYRTIKPLIESLMDRPIVSAFTATATKEVKDDAVRLLNLKNPKVYTTGFDRKNLFFSVIRGENRKDYLLKYVEDNKDQVGIVYAATRKEVDNIYELLKTKGYSVGKYHAGLEDLDRAKAQENFIYDNINIIVATNAFGMGIDKSNVRYVIHYNIPKNMEAYYQEAGRAGRDGEASQCILLFNSQDIMVQKYLIEQNTVLEERRAVDYRRLQDVVDYCHTTKCLRKYILEYFGEERVADYCDNCSNCKDETELSDITVDAQKIFSCVARMKQGFGTILVSQVLKGSKDKKVSELGFNKLSTFGIMKGYTLKEVRDLMNVLIADEYMYLTEGQFPMVRLREKAVQVLKGNEKVYHKIQKRQKIEVEDNSLFNLLKSIRKNISDRENVPPYIVFADSTLRAMSESRPLNEENMLNIKGIGETKFKKYGEEFLQAIKDYIENKN</sequence>
<evidence type="ECO:0000313" key="21">
    <source>
        <dbReference type="Proteomes" id="UP000694308"/>
    </source>
</evidence>
<dbReference type="GO" id="GO:0006260">
    <property type="term" value="P:DNA replication"/>
    <property type="evidence" value="ECO:0007669"/>
    <property type="project" value="InterPro"/>
</dbReference>
<dbReference type="PROSITE" id="PS51194">
    <property type="entry name" value="HELICASE_CTER"/>
    <property type="match status" value="1"/>
</dbReference>
<dbReference type="PANTHER" id="PTHR13710:SF105">
    <property type="entry name" value="ATP-DEPENDENT DNA HELICASE Q1"/>
    <property type="match status" value="1"/>
</dbReference>
<comment type="cofactor">
    <cofactor evidence="2">
        <name>Zn(2+)</name>
        <dbReference type="ChEBI" id="CHEBI:29105"/>
    </cofactor>
</comment>
<feature type="domain" description="Helicase C-terminal" evidence="19">
    <location>
        <begin position="215"/>
        <end position="366"/>
    </location>
</feature>
<organism evidence="20 21">
    <name type="scientific">Clostridium thailandense</name>
    <dbReference type="NCBI Taxonomy" id="2794346"/>
    <lineage>
        <taxon>Bacteria</taxon>
        <taxon>Bacillati</taxon>
        <taxon>Bacillota</taxon>
        <taxon>Clostridia</taxon>
        <taxon>Eubacteriales</taxon>
        <taxon>Clostridiaceae</taxon>
        <taxon>Clostridium</taxon>
    </lineage>
</organism>
<dbReference type="RefSeq" id="WP_218323179.1">
    <property type="nucleotide sequence ID" value="NZ_JAEEGC010000158.1"/>
</dbReference>
<comment type="similarity">
    <text evidence="3">Belongs to the helicase family. RecQ subfamily.</text>
</comment>
<dbReference type="SMART" id="SM00956">
    <property type="entry name" value="RQC"/>
    <property type="match status" value="1"/>
</dbReference>
<dbReference type="GO" id="GO:0030894">
    <property type="term" value="C:replisome"/>
    <property type="evidence" value="ECO:0007669"/>
    <property type="project" value="TreeGrafter"/>
</dbReference>
<dbReference type="GO" id="GO:0016787">
    <property type="term" value="F:hydrolase activity"/>
    <property type="evidence" value="ECO:0007669"/>
    <property type="project" value="UniProtKB-KW"/>
</dbReference>
<evidence type="ECO:0000256" key="12">
    <source>
        <dbReference type="ARBA" id="ARBA00023172"/>
    </source>
</evidence>
<gene>
    <name evidence="20" type="primary">recQ</name>
    <name evidence="20" type="ORF">I6U48_24935</name>
</gene>
<keyword evidence="13" id="KW-0234">DNA repair</keyword>
<dbReference type="GO" id="GO:0003677">
    <property type="term" value="F:DNA binding"/>
    <property type="evidence" value="ECO:0007669"/>
    <property type="project" value="UniProtKB-KW"/>
</dbReference>
<dbReference type="PROSITE" id="PS51192">
    <property type="entry name" value="HELICASE_ATP_BIND_1"/>
    <property type="match status" value="1"/>
</dbReference>
<dbReference type="InterPro" id="IPR004589">
    <property type="entry name" value="DNA_helicase_ATP-dep_RecQ"/>
</dbReference>
<dbReference type="GO" id="GO:0043590">
    <property type="term" value="C:bacterial nucleoid"/>
    <property type="evidence" value="ECO:0007669"/>
    <property type="project" value="TreeGrafter"/>
</dbReference>
<dbReference type="Pfam" id="PF00570">
    <property type="entry name" value="HRDC"/>
    <property type="match status" value="1"/>
</dbReference>
<dbReference type="InterPro" id="IPR018982">
    <property type="entry name" value="RQC_domain"/>
</dbReference>
<dbReference type="SMART" id="SM00487">
    <property type="entry name" value="DEXDc"/>
    <property type="match status" value="1"/>
</dbReference>
<evidence type="ECO:0000259" key="17">
    <source>
        <dbReference type="PROSITE" id="PS50967"/>
    </source>
</evidence>
<evidence type="ECO:0000313" key="20">
    <source>
        <dbReference type="EMBL" id="MBV7276135.1"/>
    </source>
</evidence>
<dbReference type="NCBIfam" id="TIGR00614">
    <property type="entry name" value="recQ_fam"/>
    <property type="match status" value="1"/>
</dbReference>
<keyword evidence="6" id="KW-0227">DNA damage</keyword>
<dbReference type="Pfam" id="PF00270">
    <property type="entry name" value="DEAD"/>
    <property type="match status" value="1"/>
</dbReference>
<accession>A0A949TPG0</accession>
<dbReference type="EC" id="5.6.2.4" evidence="16"/>
<dbReference type="GO" id="GO:0043138">
    <property type="term" value="F:3'-5' DNA helicase activity"/>
    <property type="evidence" value="ECO:0007669"/>
    <property type="project" value="UniProtKB-EC"/>
</dbReference>
<dbReference type="InterPro" id="IPR006293">
    <property type="entry name" value="DNA_helicase_ATP-dep_RecQ_bac"/>
</dbReference>
<keyword evidence="7 20" id="KW-0378">Hydrolase</keyword>
<dbReference type="EMBL" id="JAEEGC010000158">
    <property type="protein sequence ID" value="MBV7276135.1"/>
    <property type="molecule type" value="Genomic_DNA"/>
</dbReference>
<reference evidence="20" key="1">
    <citation type="submission" date="2020-12" db="EMBL/GenBank/DDBJ databases">
        <title>Clostridium thailandense sp. nov., a novel acetogenic bacterium isolated from peat land soil in Thailand.</title>
        <authorList>
            <person name="Chaikitkaew S."/>
            <person name="Birkeland N.K."/>
        </authorList>
    </citation>
    <scope>NUCLEOTIDE SEQUENCE</scope>
    <source>
        <strain evidence="20">PL3</strain>
    </source>
</reference>
<dbReference type="FunFam" id="3.40.50.300:FF:000296">
    <property type="entry name" value="ATP-dependent DNA helicase RecQ"/>
    <property type="match status" value="1"/>
</dbReference>
<dbReference type="InterPro" id="IPR002121">
    <property type="entry name" value="HRDC_dom"/>
</dbReference>
<dbReference type="Pfam" id="PF09382">
    <property type="entry name" value="RQC"/>
    <property type="match status" value="1"/>
</dbReference>
<evidence type="ECO:0000256" key="1">
    <source>
        <dbReference type="ARBA" id="ARBA00001946"/>
    </source>
</evidence>
<evidence type="ECO:0000259" key="18">
    <source>
        <dbReference type="PROSITE" id="PS51192"/>
    </source>
</evidence>
<evidence type="ECO:0000256" key="9">
    <source>
        <dbReference type="ARBA" id="ARBA00022833"/>
    </source>
</evidence>
<dbReference type="SMART" id="SM00341">
    <property type="entry name" value="HRDC"/>
    <property type="match status" value="1"/>
</dbReference>
<proteinExistence type="inferred from homology"/>
<dbReference type="GO" id="GO:0006281">
    <property type="term" value="P:DNA repair"/>
    <property type="evidence" value="ECO:0007669"/>
    <property type="project" value="UniProtKB-KW"/>
</dbReference>
<dbReference type="PROSITE" id="PS50967">
    <property type="entry name" value="HRDC"/>
    <property type="match status" value="1"/>
</dbReference>
<dbReference type="Proteomes" id="UP000694308">
    <property type="component" value="Unassembled WGS sequence"/>
</dbReference>
<dbReference type="GO" id="GO:0005737">
    <property type="term" value="C:cytoplasm"/>
    <property type="evidence" value="ECO:0007669"/>
    <property type="project" value="TreeGrafter"/>
</dbReference>
<evidence type="ECO:0000256" key="16">
    <source>
        <dbReference type="NCBIfam" id="TIGR01389"/>
    </source>
</evidence>
<protein>
    <recommendedName>
        <fullName evidence="16">DNA helicase RecQ</fullName>
        <ecNumber evidence="16">5.6.2.4</ecNumber>
    </recommendedName>
</protein>
<keyword evidence="12" id="KW-0233">DNA recombination</keyword>
<dbReference type="GO" id="GO:0046872">
    <property type="term" value="F:metal ion binding"/>
    <property type="evidence" value="ECO:0007669"/>
    <property type="project" value="UniProtKB-KW"/>
</dbReference>
<evidence type="ECO:0000256" key="7">
    <source>
        <dbReference type="ARBA" id="ARBA00022801"/>
    </source>
</evidence>
<dbReference type="SMART" id="SM00490">
    <property type="entry name" value="HELICc"/>
    <property type="match status" value="1"/>
</dbReference>
<keyword evidence="10" id="KW-0067">ATP-binding</keyword>
<keyword evidence="11" id="KW-0238">DNA-binding</keyword>
<dbReference type="InterPro" id="IPR032284">
    <property type="entry name" value="RecQ_Zn-bd"/>
</dbReference>
<evidence type="ECO:0000256" key="14">
    <source>
        <dbReference type="ARBA" id="ARBA00023235"/>
    </source>
</evidence>
<feature type="domain" description="HRDC" evidence="17">
    <location>
        <begin position="514"/>
        <end position="592"/>
    </location>
</feature>
<feature type="domain" description="Helicase ATP-binding" evidence="18">
    <location>
        <begin position="26"/>
        <end position="195"/>
    </location>
</feature>
<comment type="caution">
    <text evidence="20">The sequence shown here is derived from an EMBL/GenBank/DDBJ whole genome shotgun (WGS) entry which is preliminary data.</text>
</comment>
<dbReference type="InterPro" id="IPR014001">
    <property type="entry name" value="Helicase_ATP-bd"/>
</dbReference>
<keyword evidence="21" id="KW-1185">Reference proteome</keyword>
<dbReference type="GO" id="GO:0009432">
    <property type="term" value="P:SOS response"/>
    <property type="evidence" value="ECO:0007669"/>
    <property type="project" value="UniProtKB-UniRule"/>
</dbReference>
<evidence type="ECO:0000256" key="3">
    <source>
        <dbReference type="ARBA" id="ARBA00005446"/>
    </source>
</evidence>
<evidence type="ECO:0000256" key="11">
    <source>
        <dbReference type="ARBA" id="ARBA00023125"/>
    </source>
</evidence>
<evidence type="ECO:0000256" key="4">
    <source>
        <dbReference type="ARBA" id="ARBA00022723"/>
    </source>
</evidence>
<name>A0A949TPG0_9CLOT</name>
<evidence type="ECO:0000256" key="10">
    <source>
        <dbReference type="ARBA" id="ARBA00022840"/>
    </source>
</evidence>